<name>A0AAN7PX41_9MYRT</name>
<keyword evidence="3" id="KW-1185">Reference proteome</keyword>
<dbReference type="EMBL" id="JAXIOK010000014">
    <property type="protein sequence ID" value="KAK4755268.1"/>
    <property type="molecule type" value="Genomic_DNA"/>
</dbReference>
<dbReference type="AlphaFoldDB" id="A0AAN7PX41"/>
<evidence type="ECO:0000313" key="3">
    <source>
        <dbReference type="Proteomes" id="UP001345219"/>
    </source>
</evidence>
<gene>
    <name evidence="2" type="ORF">SAY87_009025</name>
</gene>
<evidence type="ECO:0000256" key="1">
    <source>
        <dbReference type="SAM" id="MobiDB-lite"/>
    </source>
</evidence>
<sequence length="95" mass="10402">MGRGEEGEERRRRARELGEAAKRAVEEGGSSYKNITLMINHISDLLQGNMNLITQALAAVGCEMEVIPDPAASISIFLMIFQSVSTGSMDNSWEN</sequence>
<reference evidence="2 3" key="1">
    <citation type="journal article" date="2023" name="Hortic Res">
        <title>Pangenome of water caltrop reveals structural variations and asymmetric subgenome divergence after allopolyploidization.</title>
        <authorList>
            <person name="Zhang X."/>
            <person name="Chen Y."/>
            <person name="Wang L."/>
            <person name="Yuan Y."/>
            <person name="Fang M."/>
            <person name="Shi L."/>
            <person name="Lu R."/>
            <person name="Comes H.P."/>
            <person name="Ma Y."/>
            <person name="Chen Y."/>
            <person name="Huang G."/>
            <person name="Zhou Y."/>
            <person name="Zheng Z."/>
            <person name="Qiu Y."/>
        </authorList>
    </citation>
    <scope>NUCLEOTIDE SEQUENCE [LARGE SCALE GENOMIC DNA]</scope>
    <source>
        <tissue evidence="2">Roots</tissue>
    </source>
</reference>
<organism evidence="2 3">
    <name type="scientific">Trapa incisa</name>
    <dbReference type="NCBI Taxonomy" id="236973"/>
    <lineage>
        <taxon>Eukaryota</taxon>
        <taxon>Viridiplantae</taxon>
        <taxon>Streptophyta</taxon>
        <taxon>Embryophyta</taxon>
        <taxon>Tracheophyta</taxon>
        <taxon>Spermatophyta</taxon>
        <taxon>Magnoliopsida</taxon>
        <taxon>eudicotyledons</taxon>
        <taxon>Gunneridae</taxon>
        <taxon>Pentapetalae</taxon>
        <taxon>rosids</taxon>
        <taxon>malvids</taxon>
        <taxon>Myrtales</taxon>
        <taxon>Lythraceae</taxon>
        <taxon>Trapa</taxon>
    </lineage>
</organism>
<dbReference type="Proteomes" id="UP001345219">
    <property type="component" value="Chromosome 8"/>
</dbReference>
<accession>A0AAN7PX41</accession>
<comment type="caution">
    <text evidence="2">The sequence shown here is derived from an EMBL/GenBank/DDBJ whole genome shotgun (WGS) entry which is preliminary data.</text>
</comment>
<dbReference type="SUPFAM" id="SSF53756">
    <property type="entry name" value="UDP-Glycosyltransferase/glycogen phosphorylase"/>
    <property type="match status" value="1"/>
</dbReference>
<protein>
    <submittedName>
        <fullName evidence="2">Uncharacterized protein</fullName>
    </submittedName>
</protein>
<proteinExistence type="predicted"/>
<feature type="region of interest" description="Disordered" evidence="1">
    <location>
        <begin position="1"/>
        <end position="20"/>
    </location>
</feature>
<evidence type="ECO:0000313" key="2">
    <source>
        <dbReference type="EMBL" id="KAK4755268.1"/>
    </source>
</evidence>